<dbReference type="SUPFAM" id="SSF81901">
    <property type="entry name" value="HCP-like"/>
    <property type="match status" value="2"/>
</dbReference>
<keyword evidence="3" id="KW-1185">Reference proteome</keyword>
<reference evidence="2 3" key="1">
    <citation type="submission" date="2020-03" db="EMBL/GenBank/DDBJ databases">
        <title>The genome sequence of Microvirga sp. c23x22.</title>
        <authorList>
            <person name="Zhang X."/>
        </authorList>
    </citation>
    <scope>NUCLEOTIDE SEQUENCE [LARGE SCALE GENOMIC DNA]</scope>
    <source>
        <strain evidence="3">c23x22</strain>
    </source>
</reference>
<dbReference type="InterPro" id="IPR052945">
    <property type="entry name" value="Mitotic_Regulator"/>
</dbReference>
<name>A0ABX0VE46_9HYPH</name>
<dbReference type="Pfam" id="PF08238">
    <property type="entry name" value="Sel1"/>
    <property type="match status" value="6"/>
</dbReference>
<accession>A0ABX0VE46</accession>
<evidence type="ECO:0000313" key="3">
    <source>
        <dbReference type="Proteomes" id="UP000707352"/>
    </source>
</evidence>
<proteinExistence type="predicted"/>
<gene>
    <name evidence="2" type="ORF">HB375_15095</name>
</gene>
<dbReference type="RefSeq" id="WP_167673838.1">
    <property type="nucleotide sequence ID" value="NZ_JAATJS010000005.1"/>
</dbReference>
<dbReference type="InterPro" id="IPR006597">
    <property type="entry name" value="Sel1-like"/>
</dbReference>
<dbReference type="InterPro" id="IPR011990">
    <property type="entry name" value="TPR-like_helical_dom_sf"/>
</dbReference>
<keyword evidence="1" id="KW-0732">Signal</keyword>
<dbReference type="Proteomes" id="UP000707352">
    <property type="component" value="Unassembled WGS sequence"/>
</dbReference>
<dbReference type="EMBL" id="JAATJS010000005">
    <property type="protein sequence ID" value="NIX77923.1"/>
    <property type="molecule type" value="Genomic_DNA"/>
</dbReference>
<feature type="signal peptide" evidence="1">
    <location>
        <begin position="1"/>
        <end position="21"/>
    </location>
</feature>
<evidence type="ECO:0000313" key="2">
    <source>
        <dbReference type="EMBL" id="NIX77923.1"/>
    </source>
</evidence>
<dbReference type="PANTHER" id="PTHR43628:SF1">
    <property type="entry name" value="CHITIN SYNTHASE REGULATORY FACTOR 2-RELATED"/>
    <property type="match status" value="1"/>
</dbReference>
<feature type="chain" id="PRO_5045224608" evidence="1">
    <location>
        <begin position="22"/>
        <end position="299"/>
    </location>
</feature>
<dbReference type="PANTHER" id="PTHR43628">
    <property type="entry name" value="ACTIVATOR OF C KINASE PROTEIN 1-RELATED"/>
    <property type="match status" value="1"/>
</dbReference>
<dbReference type="Gene3D" id="1.25.40.10">
    <property type="entry name" value="Tetratricopeptide repeat domain"/>
    <property type="match status" value="2"/>
</dbReference>
<organism evidence="2 3">
    <name type="scientific">Microvirga terricola</name>
    <dbReference type="NCBI Taxonomy" id="2719797"/>
    <lineage>
        <taxon>Bacteria</taxon>
        <taxon>Pseudomonadati</taxon>
        <taxon>Pseudomonadota</taxon>
        <taxon>Alphaproteobacteria</taxon>
        <taxon>Hyphomicrobiales</taxon>
        <taxon>Methylobacteriaceae</taxon>
        <taxon>Microvirga</taxon>
    </lineage>
</organism>
<comment type="caution">
    <text evidence="2">The sequence shown here is derived from an EMBL/GenBank/DDBJ whole genome shotgun (WGS) entry which is preliminary data.</text>
</comment>
<dbReference type="SMART" id="SM00671">
    <property type="entry name" value="SEL1"/>
    <property type="match status" value="6"/>
</dbReference>
<evidence type="ECO:0000256" key="1">
    <source>
        <dbReference type="SAM" id="SignalP"/>
    </source>
</evidence>
<protein>
    <submittedName>
        <fullName evidence="2">Sel1 repeat family protein</fullName>
    </submittedName>
</protein>
<sequence length="299" mass="31930">MRAPWLLGVLGLAASASAASAAGPDLAYGAYQRGLYQTAFRQATLRLEKDKADAAAMTLLGELYNQGLGVTLDPKKAAEWYRLAAARGDANALASLGMMALDGRGMDKNPAQARAWFEEAAAKRQPVACYNLALLLISSTAESDGRRAVELLRIAANAEIPDAQHALGVLYLKGRGVDRDASEAAHWFERAAKNGSSVGEVEYAILLFNGEGVATSESQAARYFRRAAAKGNAIAQNRLARLLAAGRGVPQDKIDAAAWHILAATQGLSDSWLDNALKELTPDERKRAERLVAERLGVK</sequence>